<dbReference type="Proteomes" id="UP001528672">
    <property type="component" value="Unassembled WGS sequence"/>
</dbReference>
<comment type="caution">
    <text evidence="6">The sequence shown here is derived from an EMBL/GenBank/DDBJ whole genome shotgun (WGS) entry which is preliminary data.</text>
</comment>
<evidence type="ECO:0000256" key="4">
    <source>
        <dbReference type="ARBA" id="ARBA00023125"/>
    </source>
</evidence>
<comment type="subcellular location">
    <subcellularLocation>
        <location evidence="1">Cytoplasm</location>
        <location evidence="1">Nucleoid</location>
    </subcellularLocation>
</comment>
<evidence type="ECO:0000313" key="7">
    <source>
        <dbReference type="Proteomes" id="UP001528672"/>
    </source>
</evidence>
<dbReference type="PANTHER" id="PTHR38097">
    <property type="match status" value="1"/>
</dbReference>
<keyword evidence="4" id="KW-0238">DNA-binding</keyword>
<dbReference type="SMART" id="SM00528">
    <property type="entry name" value="HNS"/>
    <property type="match status" value="1"/>
</dbReference>
<organism evidence="6 7">
    <name type="scientific">Curvibacter microcysteis</name>
    <dbReference type="NCBI Taxonomy" id="3026419"/>
    <lineage>
        <taxon>Bacteria</taxon>
        <taxon>Pseudomonadati</taxon>
        <taxon>Pseudomonadota</taxon>
        <taxon>Betaproteobacteria</taxon>
        <taxon>Burkholderiales</taxon>
        <taxon>Comamonadaceae</taxon>
        <taxon>Curvibacter</taxon>
    </lineage>
</organism>
<dbReference type="RefSeq" id="WP_273927355.1">
    <property type="nucleotide sequence ID" value="NZ_JAQSIN010000003.1"/>
</dbReference>
<keyword evidence="7" id="KW-1185">Reference proteome</keyword>
<gene>
    <name evidence="6" type="ORF">PSQ39_13610</name>
</gene>
<dbReference type="Gene3D" id="4.10.430.30">
    <property type="match status" value="1"/>
</dbReference>
<dbReference type="Pfam" id="PF00816">
    <property type="entry name" value="Histone_HNS"/>
    <property type="match status" value="1"/>
</dbReference>
<comment type="similarity">
    <text evidence="2">Belongs to the histone-like protein H-NS family.</text>
</comment>
<evidence type="ECO:0000256" key="2">
    <source>
        <dbReference type="ARBA" id="ARBA00010610"/>
    </source>
</evidence>
<dbReference type="SUPFAM" id="SSF81273">
    <property type="entry name" value="H-NS histone-like proteins"/>
    <property type="match status" value="1"/>
</dbReference>
<name>A0ABT5MGJ0_9BURK</name>
<protein>
    <submittedName>
        <fullName evidence="6">H-NS histone family protein</fullName>
    </submittedName>
</protein>
<evidence type="ECO:0000256" key="3">
    <source>
        <dbReference type="ARBA" id="ARBA00022490"/>
    </source>
</evidence>
<reference evidence="6 7" key="1">
    <citation type="submission" date="2023-02" db="EMBL/GenBank/DDBJ databases">
        <title>Bacterial whole genome sequence for Curvibacter sp. HBC28.</title>
        <authorList>
            <person name="Le V."/>
            <person name="Ko S.-R."/>
            <person name="Ahn C.-Y."/>
            <person name="Oh H.-M."/>
        </authorList>
    </citation>
    <scope>NUCLEOTIDE SEQUENCE [LARGE SCALE GENOMIC DNA]</scope>
    <source>
        <strain evidence="6 7">HBC28</strain>
    </source>
</reference>
<keyword evidence="3" id="KW-0963">Cytoplasm</keyword>
<dbReference type="InterPro" id="IPR027444">
    <property type="entry name" value="H-NS_C_dom"/>
</dbReference>
<evidence type="ECO:0000259" key="5">
    <source>
        <dbReference type="SMART" id="SM00528"/>
    </source>
</evidence>
<evidence type="ECO:0000313" key="6">
    <source>
        <dbReference type="EMBL" id="MDD0815668.1"/>
    </source>
</evidence>
<dbReference type="PANTHER" id="PTHR38097:SF2">
    <property type="entry name" value="DNA-BINDING PROTEIN STPA"/>
    <property type="match status" value="1"/>
</dbReference>
<sequence length="100" mass="11094">MSTTYKDLLKQREALEQQIQEARKRETADAVAQVRTLVADFGLTAEDIFQAPRSRAASSAKGGKVAAKYRNPATGETWTGRGKAPKWIQDQDRNQFLIAA</sequence>
<proteinExistence type="inferred from homology"/>
<feature type="domain" description="DNA-binding protein H-NS-like C-terminal" evidence="5">
    <location>
        <begin position="59"/>
        <end position="98"/>
    </location>
</feature>
<dbReference type="EMBL" id="JAQSIO010000004">
    <property type="protein sequence ID" value="MDD0815668.1"/>
    <property type="molecule type" value="Genomic_DNA"/>
</dbReference>
<evidence type="ECO:0000256" key="1">
    <source>
        <dbReference type="ARBA" id="ARBA00004453"/>
    </source>
</evidence>
<accession>A0ABT5MGJ0</accession>